<feature type="non-terminal residue" evidence="2">
    <location>
        <position position="88"/>
    </location>
</feature>
<dbReference type="Pfam" id="PF07969">
    <property type="entry name" value="Amidohydro_3"/>
    <property type="match status" value="1"/>
</dbReference>
<evidence type="ECO:0000313" key="2">
    <source>
        <dbReference type="EMBL" id="GAI13101.1"/>
    </source>
</evidence>
<feature type="domain" description="Amidohydrolase 3" evidence="1">
    <location>
        <begin position="53"/>
        <end position="87"/>
    </location>
</feature>
<comment type="caution">
    <text evidence="2">The sequence shown here is derived from an EMBL/GenBank/DDBJ whole genome shotgun (WGS) entry which is preliminary data.</text>
</comment>
<dbReference type="InterPro" id="IPR013108">
    <property type="entry name" value="Amidohydro_3"/>
</dbReference>
<organism evidence="2">
    <name type="scientific">marine sediment metagenome</name>
    <dbReference type="NCBI Taxonomy" id="412755"/>
    <lineage>
        <taxon>unclassified sequences</taxon>
        <taxon>metagenomes</taxon>
        <taxon>ecological metagenomes</taxon>
    </lineage>
</organism>
<name>X1M4V5_9ZZZZ</name>
<protein>
    <recommendedName>
        <fullName evidence="1">Amidohydrolase 3 domain-containing protein</fullName>
    </recommendedName>
</protein>
<dbReference type="SUPFAM" id="SSF51338">
    <property type="entry name" value="Composite domain of metallo-dependent hydrolases"/>
    <property type="match status" value="1"/>
</dbReference>
<dbReference type="PANTHER" id="PTHR22642:SF2">
    <property type="entry name" value="PROTEIN LONG AFTER FAR-RED 3"/>
    <property type="match status" value="1"/>
</dbReference>
<proteinExistence type="predicted"/>
<dbReference type="PANTHER" id="PTHR22642">
    <property type="entry name" value="IMIDAZOLONEPROPIONASE"/>
    <property type="match status" value="1"/>
</dbReference>
<evidence type="ECO:0000259" key="1">
    <source>
        <dbReference type="Pfam" id="PF07969"/>
    </source>
</evidence>
<dbReference type="Gene3D" id="2.30.40.10">
    <property type="entry name" value="Urease, subunit C, domain 1"/>
    <property type="match status" value="1"/>
</dbReference>
<reference evidence="2" key="1">
    <citation type="journal article" date="2014" name="Front. Microbiol.">
        <title>High frequency of phylogenetically diverse reductive dehalogenase-homologous genes in deep subseafloor sedimentary metagenomes.</title>
        <authorList>
            <person name="Kawai M."/>
            <person name="Futagami T."/>
            <person name="Toyoda A."/>
            <person name="Takaki Y."/>
            <person name="Nishi S."/>
            <person name="Hori S."/>
            <person name="Arai W."/>
            <person name="Tsubouchi T."/>
            <person name="Morono Y."/>
            <person name="Uchiyama I."/>
            <person name="Ito T."/>
            <person name="Fujiyama A."/>
            <person name="Inagaki F."/>
            <person name="Takami H."/>
        </authorList>
    </citation>
    <scope>NUCLEOTIDE SEQUENCE</scope>
    <source>
        <strain evidence="2">Expedition CK06-06</strain>
    </source>
</reference>
<dbReference type="InterPro" id="IPR011059">
    <property type="entry name" value="Metal-dep_hydrolase_composite"/>
</dbReference>
<dbReference type="GO" id="GO:0016810">
    <property type="term" value="F:hydrolase activity, acting on carbon-nitrogen (but not peptide) bonds"/>
    <property type="evidence" value="ECO:0007669"/>
    <property type="project" value="InterPro"/>
</dbReference>
<accession>X1M4V5</accession>
<dbReference type="AlphaFoldDB" id="X1M4V5"/>
<gene>
    <name evidence="2" type="ORF">S06H3_24039</name>
</gene>
<sequence>MDSSKLQPVILYNAHFITFKKRPPNIQAILLNNGLIENIYFKKSLLPRNIKKINLKGNYVIPGFTDCHTHFIARGVQLQRIDLEKCKS</sequence>
<dbReference type="EMBL" id="BARV01013235">
    <property type="protein sequence ID" value="GAI13101.1"/>
    <property type="molecule type" value="Genomic_DNA"/>
</dbReference>